<dbReference type="InterPro" id="IPR005563">
    <property type="entry name" value="A_protein"/>
</dbReference>
<dbReference type="Pfam" id="PF03863">
    <property type="entry name" value="Phage_mat-A"/>
    <property type="match status" value="1"/>
</dbReference>
<evidence type="ECO:0000256" key="3">
    <source>
        <dbReference type="ARBA" id="ARBA00022804"/>
    </source>
</evidence>
<keyword evidence="9" id="KW-1185">Reference proteome</keyword>
<evidence type="ECO:0000256" key="1">
    <source>
        <dbReference type="ARBA" id="ARBA00004328"/>
    </source>
</evidence>
<evidence type="ECO:0000256" key="7">
    <source>
        <dbReference type="ARBA" id="ARBA00035110"/>
    </source>
</evidence>
<protein>
    <submittedName>
        <fullName evidence="8">Maturation protein</fullName>
    </submittedName>
</protein>
<reference evidence="8" key="1">
    <citation type="submission" date="2020-09" db="EMBL/GenBank/DDBJ databases">
        <title>Leviviricetes taxonomy.</title>
        <authorList>
            <person name="Stockdale S.R."/>
            <person name="Callanan J."/>
            <person name="Adriaenssens E.M."/>
            <person name="Kuhn J.H."/>
            <person name="Rumnieks J."/>
            <person name="Shkoporov A."/>
            <person name="Draper L.A."/>
            <person name="Ross P."/>
            <person name="Hill C."/>
        </authorList>
    </citation>
    <scope>NUCLEOTIDE SEQUENCE</scope>
</reference>
<keyword evidence="5" id="KW-1175">Viral attachment to host cell pilus</keyword>
<dbReference type="GeneID" id="80399048"/>
<evidence type="ECO:0000313" key="9">
    <source>
        <dbReference type="Proteomes" id="UP000677936"/>
    </source>
</evidence>
<keyword evidence="4" id="KW-0946">Virion</keyword>
<sequence>MSTKSIHSIDYFPTPENPHLRGWASYDREISGGNTPRELRAKGIFLENGYTGITELQFNPLIEVAWESWGSVSWQVGSAYSHGFKPVPESVLPDMTPYELLPKLAEAWKASDFNVGVFAAEGKDAIEMMANRLRGLYNGVRALGKGNIGGFLRESTGSVPKSHQRRMRQRMDTGDISGAFLEGHLGWSPMLNDLHGLAGLIEPKEITNVIKASHTFKGGVVAAGQPSEMYSAHGHHKKTIAIKCIVTREPTWIERLGLTDPAGIAWEATPLSFIIDYVLPIGRSLQSIHAVGALPVQQLVLTTHEEFEGYIKVLKAGNAYWYLSQSVRDNPLPAVSKYWVTNRSIHGSIHDVISGWSFMPTNITPKWDKGLKQLGILSSLVHQGFLNSLNPGALELSRSLEDLDLPRGRR</sequence>
<evidence type="ECO:0000313" key="8">
    <source>
        <dbReference type="EMBL" id="DAD51115.1"/>
    </source>
</evidence>
<evidence type="ECO:0000256" key="2">
    <source>
        <dbReference type="ARBA" id="ARBA00022581"/>
    </source>
</evidence>
<dbReference type="Proteomes" id="UP000677936">
    <property type="component" value="Segment"/>
</dbReference>
<organism evidence="8 9">
    <name type="scientific">ssRNA phage SRR7976301_5</name>
    <dbReference type="NCBI Taxonomy" id="2786666"/>
    <lineage>
        <taxon>Viruses</taxon>
        <taxon>Riboviria</taxon>
        <taxon>Orthornavirae</taxon>
        <taxon>Lenarviricota</taxon>
        <taxon>Leviviricetes</taxon>
        <taxon>Norzivirales</taxon>
        <taxon>Fiersviridae</taxon>
        <taxon>Smudhfivirus</taxon>
        <taxon>Smudhfivirus lutadaptatum</taxon>
    </lineage>
</organism>
<dbReference type="GO" id="GO:0044423">
    <property type="term" value="C:virion component"/>
    <property type="evidence" value="ECO:0007669"/>
    <property type="project" value="UniProtKB-KW"/>
</dbReference>
<comment type="similarity">
    <text evidence="7">Belongs to the Leviviricetes maturation protein family.</text>
</comment>
<evidence type="ECO:0000256" key="4">
    <source>
        <dbReference type="ARBA" id="ARBA00022844"/>
    </source>
</evidence>
<evidence type="ECO:0000256" key="6">
    <source>
        <dbReference type="ARBA" id="ARBA00023296"/>
    </source>
</evidence>
<evidence type="ECO:0000256" key="5">
    <source>
        <dbReference type="ARBA" id="ARBA00023104"/>
    </source>
</evidence>
<dbReference type="KEGG" id="vg:80399048"/>
<keyword evidence="2" id="KW-0945">Host-virus interaction</keyword>
<gene>
    <name evidence="8" type="primary">SRR7976301_5_2</name>
</gene>
<keyword evidence="6" id="KW-1160">Virus entry into host cell</keyword>
<dbReference type="EMBL" id="BK013724">
    <property type="protein sequence ID" value="DAD51115.1"/>
    <property type="molecule type" value="Genomic_RNA"/>
</dbReference>
<keyword evidence="3" id="KW-1161">Viral attachment to host cell</keyword>
<name>A0A8S5L0W4_9VIRU</name>
<dbReference type="RefSeq" id="YP_010769898.1">
    <property type="nucleotide sequence ID" value="NC_074104.1"/>
</dbReference>
<comment type="subcellular location">
    <subcellularLocation>
        <location evidence="1">Virion</location>
    </subcellularLocation>
</comment>
<proteinExistence type="inferred from homology"/>
<accession>A0A8S5L0W4</accession>
<dbReference type="GO" id="GO:0039666">
    <property type="term" value="P:virion attachment to host cell pilus"/>
    <property type="evidence" value="ECO:0007669"/>
    <property type="project" value="UniProtKB-KW"/>
</dbReference>